<evidence type="ECO:0000313" key="12">
    <source>
        <dbReference type="EMBL" id="KFX70778.1"/>
    </source>
</evidence>
<gene>
    <name evidence="10" type="primary">recC</name>
    <name evidence="12" type="ORF">TMS3_0102215</name>
</gene>
<dbReference type="InterPro" id="IPR013986">
    <property type="entry name" value="DExx_box_DNA_helicase_dom_sf"/>
</dbReference>
<dbReference type="GO" id="GO:0009338">
    <property type="term" value="C:exodeoxyribonuclease V complex"/>
    <property type="evidence" value="ECO:0007669"/>
    <property type="project" value="InterPro"/>
</dbReference>
<dbReference type="GO" id="GO:0008854">
    <property type="term" value="F:exodeoxyribonuclease V activity"/>
    <property type="evidence" value="ECO:0007669"/>
    <property type="project" value="InterPro"/>
</dbReference>
<organism evidence="12 13">
    <name type="scientific">Pseudomonas taeanensis MS-3</name>
    <dbReference type="NCBI Taxonomy" id="1395571"/>
    <lineage>
        <taxon>Bacteria</taxon>
        <taxon>Pseudomonadati</taxon>
        <taxon>Pseudomonadota</taxon>
        <taxon>Gammaproteobacteria</taxon>
        <taxon>Pseudomonadales</taxon>
        <taxon>Pseudomonadaceae</taxon>
        <taxon>Pseudomonas</taxon>
    </lineage>
</organism>
<dbReference type="PANTHER" id="PTHR30591">
    <property type="entry name" value="RECBCD ENZYME SUBUNIT RECC"/>
    <property type="match status" value="1"/>
</dbReference>
<evidence type="ECO:0000256" key="6">
    <source>
        <dbReference type="ARBA" id="ARBA00022839"/>
    </source>
</evidence>
<dbReference type="STRING" id="1395571.TMS3_0102215"/>
<dbReference type="InterPro" id="IPR041500">
    <property type="entry name" value="RecC_C"/>
</dbReference>
<dbReference type="NCBIfam" id="TIGR01450">
    <property type="entry name" value="recC"/>
    <property type="match status" value="1"/>
</dbReference>
<evidence type="ECO:0000259" key="11">
    <source>
        <dbReference type="Pfam" id="PF17946"/>
    </source>
</evidence>
<evidence type="ECO:0000256" key="9">
    <source>
        <dbReference type="ARBA" id="ARBA00023204"/>
    </source>
</evidence>
<evidence type="ECO:0000256" key="3">
    <source>
        <dbReference type="ARBA" id="ARBA00022763"/>
    </source>
</evidence>
<dbReference type="GO" id="GO:0003677">
    <property type="term" value="F:DNA binding"/>
    <property type="evidence" value="ECO:0007669"/>
    <property type="project" value="UniProtKB-UniRule"/>
</dbReference>
<dbReference type="AlphaFoldDB" id="A0A0A1YP95"/>
<comment type="function">
    <text evidence="10">A helicase/nuclease that prepares dsDNA breaks (DSB) for recombinational DNA repair. Binds to DSBs and unwinds DNA via a highly rapid and processive ATP-dependent bidirectional helicase activity. Unwinds dsDNA until it encounters a Chi (crossover hotspot instigator) sequence from the 3' direction. Cuts ssDNA a few nucleotides 3' to the Chi site. The properties and activities of the enzyme are changed at Chi. The Chi-altered holoenzyme produces a long 3'-ssDNA overhang and facilitates RecA-binding to the ssDNA for homologous DNA recombination and repair. Holoenzyme degrades any linearized DNA that is unable to undergo homologous recombination. In the holoenzyme this subunit recognizes the wild-type Chi sequence, and when added to isolated RecB increases its ATP-dependent helicase processivity.</text>
</comment>
<dbReference type="Gene3D" id="3.40.50.300">
    <property type="entry name" value="P-loop containing nucleotide triphosphate hydrolases"/>
    <property type="match status" value="2"/>
</dbReference>
<keyword evidence="8 10" id="KW-0238">DNA-binding</keyword>
<keyword evidence="5 10" id="KW-0347">Helicase</keyword>
<accession>A0A0A1YP95</accession>
<comment type="caution">
    <text evidence="12">The sequence shown here is derived from an EMBL/GenBank/DDBJ whole genome shotgun (WGS) entry which is preliminary data.</text>
</comment>
<evidence type="ECO:0000256" key="7">
    <source>
        <dbReference type="ARBA" id="ARBA00022840"/>
    </source>
</evidence>
<keyword evidence="3 10" id="KW-0227">DNA damage</keyword>
<dbReference type="SUPFAM" id="SSF52540">
    <property type="entry name" value="P-loop containing nucleoside triphosphate hydrolases"/>
    <property type="match status" value="2"/>
</dbReference>
<evidence type="ECO:0000256" key="8">
    <source>
        <dbReference type="ARBA" id="ARBA00023125"/>
    </source>
</evidence>
<keyword evidence="13" id="KW-1185">Reference proteome</keyword>
<dbReference type="GO" id="GO:0005524">
    <property type="term" value="F:ATP binding"/>
    <property type="evidence" value="ECO:0007669"/>
    <property type="project" value="UniProtKB-UniRule"/>
</dbReference>
<dbReference type="PANTHER" id="PTHR30591:SF1">
    <property type="entry name" value="RECBCD ENZYME SUBUNIT RECC"/>
    <property type="match status" value="1"/>
</dbReference>
<dbReference type="Pfam" id="PF17946">
    <property type="entry name" value="RecC_C"/>
    <property type="match status" value="1"/>
</dbReference>
<dbReference type="SUPFAM" id="SSF52980">
    <property type="entry name" value="Restriction endonuclease-like"/>
    <property type="match status" value="1"/>
</dbReference>
<keyword evidence="9 10" id="KW-0234">DNA repair</keyword>
<dbReference type="InterPro" id="IPR027417">
    <property type="entry name" value="P-loop_NTPase"/>
</dbReference>
<comment type="similarity">
    <text evidence="10">Belongs to the RecC family.</text>
</comment>
<evidence type="ECO:0000256" key="4">
    <source>
        <dbReference type="ARBA" id="ARBA00022801"/>
    </source>
</evidence>
<evidence type="ECO:0000256" key="1">
    <source>
        <dbReference type="ARBA" id="ARBA00022722"/>
    </source>
</evidence>
<protein>
    <recommendedName>
        <fullName evidence="10">RecBCD enzyme subunit RecC</fullName>
    </recommendedName>
    <alternativeName>
        <fullName evidence="10">Exonuclease V subunit RecC</fullName>
        <shortName evidence="10">ExoV subunit RecC</shortName>
    </alternativeName>
    <alternativeName>
        <fullName evidence="10">Helicase/nuclease RecBCD subunit RecC</fullName>
    </alternativeName>
</protein>
<dbReference type="EMBL" id="AWSQ01000001">
    <property type="protein sequence ID" value="KFX70778.1"/>
    <property type="molecule type" value="Genomic_DNA"/>
</dbReference>
<keyword evidence="1 10" id="KW-0540">Nuclease</keyword>
<keyword evidence="6 10" id="KW-0269">Exonuclease</keyword>
<name>A0A0A1YP95_9PSED</name>
<proteinExistence type="inferred from homology"/>
<reference evidence="12 13" key="1">
    <citation type="journal article" date="2014" name="Genome Announc.">
        <title>Draft Genome Sequence of Petroleum Oil-Degrading Marine Bacterium Pseudomonas taeanensis Strain MS-3, Isolated from a Crude Oil-Contaminated Seashore.</title>
        <authorList>
            <person name="Lee S.Y."/>
            <person name="Kim S.H."/>
            <person name="Lee D.G."/>
            <person name="Shin S."/>
            <person name="Yun S.H."/>
            <person name="Choi C.W."/>
            <person name="Chung Y.H."/>
            <person name="Choi J.S."/>
            <person name="Kahng H.Y."/>
            <person name="Kim S.I."/>
        </authorList>
    </citation>
    <scope>NUCLEOTIDE SEQUENCE [LARGE SCALE GENOMIC DNA]</scope>
    <source>
        <strain evidence="12 13">MS-3</strain>
    </source>
</reference>
<evidence type="ECO:0000313" key="13">
    <source>
        <dbReference type="Proteomes" id="UP000030063"/>
    </source>
</evidence>
<dbReference type="Pfam" id="PF04257">
    <property type="entry name" value="Exonuc_V_gamma"/>
    <property type="match status" value="1"/>
</dbReference>
<evidence type="ECO:0000256" key="2">
    <source>
        <dbReference type="ARBA" id="ARBA00022741"/>
    </source>
</evidence>
<dbReference type="RefSeq" id="WP_025163599.1">
    <property type="nucleotide sequence ID" value="NZ_AWSQ01000001.1"/>
</dbReference>
<dbReference type="GO" id="GO:0000724">
    <property type="term" value="P:double-strand break repair via homologous recombination"/>
    <property type="evidence" value="ECO:0007669"/>
    <property type="project" value="UniProtKB-UniRule"/>
</dbReference>
<keyword evidence="4 10" id="KW-0378">Hydrolase</keyword>
<dbReference type="InterPro" id="IPR011335">
    <property type="entry name" value="Restrct_endonuc-II-like"/>
</dbReference>
<comment type="miscellaneous">
    <text evidence="10">In the RecBCD complex, RecB has a slow 3'-5' helicase, an exonuclease activity and loads RecA onto ssDNA, RecD has a fast 5'-3' helicase activity, while RecC stimulates the ATPase and processivity of the RecB helicase and contributes to recognition of the Chi site.</text>
</comment>
<dbReference type="GO" id="GO:0003678">
    <property type="term" value="F:DNA helicase activity"/>
    <property type="evidence" value="ECO:0007669"/>
    <property type="project" value="UniProtKB-UniRule"/>
</dbReference>
<dbReference type="PIRSF" id="PIRSF000980">
    <property type="entry name" value="RecC"/>
    <property type="match status" value="1"/>
</dbReference>
<keyword evidence="2 10" id="KW-0547">Nucleotide-binding</keyword>
<dbReference type="Proteomes" id="UP000030063">
    <property type="component" value="Unassembled WGS sequence"/>
</dbReference>
<sequence>MLTLYHAPDLETLGELATSLLGQPQREPFAPALVVVPSQGIGRWLTLELARKQGIAMQLEVQLPAKFVWDLSRLVLGQLPEQSAFSPSTLSWRLYDWLCEPEQLAQAPRLAHYLEGGDERRRLSLAAKIADVFDQYLLYRDDWLAAWERNELLELGPDEAWQALLWRELTRDGHPHRARLLDELLQRLHGGEALSGLPERLLVFGISSLPPHHLRVLEGLARHTEVVIFALNPCREAWGDIRDMRELARQSFGGRAESVASAEQARQNQARERSVQAVHEHPEPGFNAGSSSAAAFPPFAPDDWYLDVGHPLLASLGKQGRDFFDALFALASSEGSQEIGIYSEDADLHDGSLLQALQNDILRLRTRQPGERLALREDDRSLEVHVAHSPLREVEILHDQLLARFQADPQLSPDQVVVLTPDIERYAPYIEAVFSAKTGAPREGVPRMAAPRMAAPRIPFSLADRSLRAEIPLIEAFLNLLALPDSRFAAEEVLAWLEQPALARRAGIEAEDLPLLRDWLRDAGVRWGRDSGHREQLGLPADAAFTWRQGLDRLLLGFAAPPQLAGLAAPLLGDSWPLDALEGGRAQLLGRLVAFVERLAALAQSMQRPRSLAEWADTLLELIDNLFDEREAGDTLLLLSKACAALAEQATASGIERPLELALIRQQLSAALEQGSGASGFLTGAVTFCTMVPMRSLPFRLVCLLGLDDGALPRRTPAAGFDLIGQKPRRGDRARRLDDRYLLLETLLSARSGLYLSYVGRDPRSNAELPPSVLVSELLDVIDITATLTGAEASARIVVQHPLQPFAPGNFSGAQQAGFAAPWFHAAQRLSQAVEQPSPFASALNEPDQDWLTLEPSQLIHCFKHPARYLLEQRLGLRLAQGEEALAGDEPFSVEWTSQHGLRQLALQAIERGWSEREERAVAAASGWLPVGELGQAHWGQIRGPIRAFAPTLFDERPDDAPQPLLVDLQLAGVRIHGWLDGVSASGLFDYRLRDLGAWELAPFWLRHLLLNCAATPGIARDSRLLSPKSEWRLGPLASPLELLQPWLEAYKSALREPLPLLAKCSYGFAKKWRKPGRKEPIDAARAEARVMWLGNDFMSGESQDPWNALAFRDREPLDERFETLAEQLYGPALDALQGEEEDNA</sequence>
<dbReference type="HAMAP" id="MF_01486">
    <property type="entry name" value="RecC"/>
    <property type="match status" value="1"/>
</dbReference>
<dbReference type="Gene3D" id="1.10.10.160">
    <property type="match status" value="1"/>
</dbReference>
<dbReference type="InterPro" id="IPR006697">
    <property type="entry name" value="RecC"/>
</dbReference>
<dbReference type="Gene3D" id="3.40.50.10930">
    <property type="match status" value="1"/>
</dbReference>
<evidence type="ECO:0000256" key="5">
    <source>
        <dbReference type="ARBA" id="ARBA00022806"/>
    </source>
</evidence>
<evidence type="ECO:0000256" key="10">
    <source>
        <dbReference type="HAMAP-Rule" id="MF_01486"/>
    </source>
</evidence>
<dbReference type="OrthoDB" id="9762834at2"/>
<dbReference type="eggNOG" id="COG1330">
    <property type="taxonomic scope" value="Bacteria"/>
</dbReference>
<keyword evidence="7 10" id="KW-0067">ATP-binding</keyword>
<feature type="domain" description="RecC C-terminal" evidence="11">
    <location>
        <begin position="853"/>
        <end position="1072"/>
    </location>
</feature>
<comment type="subunit">
    <text evidence="10">Heterotrimer of RecB, RecC and RecD. All subunits contribute to DNA-binding.</text>
</comment>